<protein>
    <submittedName>
        <fullName evidence="3">Thioredoxin</fullName>
    </submittedName>
</protein>
<keyword evidence="4" id="KW-1185">Reference proteome</keyword>
<dbReference type="OrthoDB" id="2121326at2759"/>
<reference evidence="3 4" key="1">
    <citation type="journal article" date="2017" name="Mol. Biol. Evol.">
        <title>The 4-celled Tetrabaena socialis nuclear genome reveals the essential components for genetic control of cell number at the origin of multicellularity in the volvocine lineage.</title>
        <authorList>
            <person name="Featherston J."/>
            <person name="Arakaki Y."/>
            <person name="Hanschen E.R."/>
            <person name="Ferris P.J."/>
            <person name="Michod R.E."/>
            <person name="Olson B.J.S.C."/>
            <person name="Nozaki H."/>
            <person name="Durand P.M."/>
        </authorList>
    </citation>
    <scope>NUCLEOTIDE SEQUENCE [LARGE SCALE GENOMIC DNA]</scope>
    <source>
        <strain evidence="3 4">NIES-571</strain>
    </source>
</reference>
<sequence length="76" mass="8265">MACRSHSPASPSKLTATPRVSFVKIDIDNSSVAATVNDHNVTGVPTFVYYKGGRRVESFSGARADMLEELVKKHTK</sequence>
<evidence type="ECO:0000313" key="3">
    <source>
        <dbReference type="EMBL" id="PNH07553.1"/>
    </source>
</evidence>
<evidence type="ECO:0000259" key="2">
    <source>
        <dbReference type="Pfam" id="PF00085"/>
    </source>
</evidence>
<feature type="domain" description="Thioredoxin" evidence="2">
    <location>
        <begin position="3"/>
        <end position="72"/>
    </location>
</feature>
<evidence type="ECO:0000313" key="4">
    <source>
        <dbReference type="Proteomes" id="UP000236333"/>
    </source>
</evidence>
<gene>
    <name evidence="3" type="ORF">TSOC_005977</name>
</gene>
<evidence type="ECO:0000256" key="1">
    <source>
        <dbReference type="ARBA" id="ARBA00023157"/>
    </source>
</evidence>
<comment type="caution">
    <text evidence="3">The sequence shown here is derived from an EMBL/GenBank/DDBJ whole genome shotgun (WGS) entry which is preliminary data.</text>
</comment>
<dbReference type="AlphaFoldDB" id="A0A2J8A4X4"/>
<accession>A0A2J8A4X4</accession>
<dbReference type="EMBL" id="PGGS01000174">
    <property type="protein sequence ID" value="PNH07553.1"/>
    <property type="molecule type" value="Genomic_DNA"/>
</dbReference>
<dbReference type="Gene3D" id="3.40.30.10">
    <property type="entry name" value="Glutaredoxin"/>
    <property type="match status" value="1"/>
</dbReference>
<keyword evidence="1" id="KW-1015">Disulfide bond</keyword>
<dbReference type="Pfam" id="PF00085">
    <property type="entry name" value="Thioredoxin"/>
    <property type="match status" value="1"/>
</dbReference>
<dbReference type="SUPFAM" id="SSF52833">
    <property type="entry name" value="Thioredoxin-like"/>
    <property type="match status" value="1"/>
</dbReference>
<proteinExistence type="predicted"/>
<organism evidence="3 4">
    <name type="scientific">Tetrabaena socialis</name>
    <dbReference type="NCBI Taxonomy" id="47790"/>
    <lineage>
        <taxon>Eukaryota</taxon>
        <taxon>Viridiplantae</taxon>
        <taxon>Chlorophyta</taxon>
        <taxon>core chlorophytes</taxon>
        <taxon>Chlorophyceae</taxon>
        <taxon>CS clade</taxon>
        <taxon>Chlamydomonadales</taxon>
        <taxon>Tetrabaenaceae</taxon>
        <taxon>Tetrabaena</taxon>
    </lineage>
</organism>
<dbReference type="Proteomes" id="UP000236333">
    <property type="component" value="Unassembled WGS sequence"/>
</dbReference>
<name>A0A2J8A4X4_9CHLO</name>
<dbReference type="InterPro" id="IPR036249">
    <property type="entry name" value="Thioredoxin-like_sf"/>
</dbReference>
<dbReference type="InterPro" id="IPR013766">
    <property type="entry name" value="Thioredoxin_domain"/>
</dbReference>
<dbReference type="CDD" id="cd02947">
    <property type="entry name" value="TRX_family"/>
    <property type="match status" value="1"/>
</dbReference>
<dbReference type="PANTHER" id="PTHR46115">
    <property type="entry name" value="THIOREDOXIN-LIKE PROTEIN 1"/>
    <property type="match status" value="1"/>
</dbReference>